<evidence type="ECO:0000313" key="2">
    <source>
        <dbReference type="EMBL" id="NJC40787.1"/>
    </source>
</evidence>
<keyword evidence="3" id="KW-1185">Reference proteome</keyword>
<name>A0A7X5YJM0_9CAUL</name>
<reference evidence="2 3" key="1">
    <citation type="submission" date="2020-03" db="EMBL/GenBank/DDBJ databases">
        <title>Genomic Encyclopedia of Type Strains, Phase IV (KMG-IV): sequencing the most valuable type-strain genomes for metagenomic binning, comparative biology and taxonomic classification.</title>
        <authorList>
            <person name="Goeker M."/>
        </authorList>
    </citation>
    <scope>NUCLEOTIDE SEQUENCE [LARGE SCALE GENOMIC DNA]</scope>
    <source>
        <strain evidence="2 3">DSM 4736</strain>
    </source>
</reference>
<proteinExistence type="predicted"/>
<dbReference type="RefSeq" id="WP_168045636.1">
    <property type="nucleotide sequence ID" value="NZ_JAATJM010000001.1"/>
</dbReference>
<dbReference type="Proteomes" id="UP000587415">
    <property type="component" value="Unassembled WGS sequence"/>
</dbReference>
<feature type="region of interest" description="Disordered" evidence="1">
    <location>
        <begin position="1"/>
        <end position="48"/>
    </location>
</feature>
<dbReference type="EMBL" id="JAATJM010000001">
    <property type="protein sequence ID" value="NJC40787.1"/>
    <property type="molecule type" value="Genomic_DNA"/>
</dbReference>
<comment type="caution">
    <text evidence="2">The sequence shown here is derived from an EMBL/GenBank/DDBJ whole genome shotgun (WGS) entry which is preliminary data.</text>
</comment>
<organism evidence="2 3">
    <name type="scientific">Brevundimonas alba</name>
    <dbReference type="NCBI Taxonomy" id="74314"/>
    <lineage>
        <taxon>Bacteria</taxon>
        <taxon>Pseudomonadati</taxon>
        <taxon>Pseudomonadota</taxon>
        <taxon>Alphaproteobacteria</taxon>
        <taxon>Caulobacterales</taxon>
        <taxon>Caulobacteraceae</taxon>
        <taxon>Brevundimonas</taxon>
    </lineage>
</organism>
<protein>
    <submittedName>
        <fullName evidence="2">Uncharacterized protein</fullName>
    </submittedName>
</protein>
<gene>
    <name evidence="2" type="ORF">GGQ87_001045</name>
</gene>
<evidence type="ECO:0000256" key="1">
    <source>
        <dbReference type="SAM" id="MobiDB-lite"/>
    </source>
</evidence>
<accession>A0A7X5YJM0</accession>
<sequence>MPDRQQPSDNPRKGPLNPTARDAVVVVQNPPEKPMHMTPDEADISGIRMMDAADRARKGGDRR</sequence>
<dbReference type="AlphaFoldDB" id="A0A7X5YJM0"/>
<evidence type="ECO:0000313" key="3">
    <source>
        <dbReference type="Proteomes" id="UP000587415"/>
    </source>
</evidence>